<organism evidence="3 4">
    <name type="scientific">Recurvomyces mirabilis</name>
    <dbReference type="NCBI Taxonomy" id="574656"/>
    <lineage>
        <taxon>Eukaryota</taxon>
        <taxon>Fungi</taxon>
        <taxon>Dikarya</taxon>
        <taxon>Ascomycota</taxon>
        <taxon>Pezizomycotina</taxon>
        <taxon>Dothideomycetes</taxon>
        <taxon>Dothideomycetidae</taxon>
        <taxon>Mycosphaerellales</taxon>
        <taxon>Teratosphaeriaceae</taxon>
        <taxon>Recurvomyces</taxon>
    </lineage>
</organism>
<dbReference type="Pfam" id="PF03134">
    <property type="entry name" value="TB2_DP1_HVA22"/>
    <property type="match status" value="1"/>
</dbReference>
<keyword evidence="1" id="KW-0472">Membrane</keyword>
<proteinExistence type="inferred from homology"/>
<comment type="subcellular location">
    <subcellularLocation>
        <location evidence="1">Membrane</location>
        <topology evidence="1">Multi-pass membrane protein</topology>
    </subcellularLocation>
</comment>
<feature type="region of interest" description="Disordered" evidence="2">
    <location>
        <begin position="188"/>
        <end position="217"/>
    </location>
</feature>
<name>A0AAE1BZ20_9PEZI</name>
<feature type="region of interest" description="Disordered" evidence="2">
    <location>
        <begin position="240"/>
        <end position="345"/>
    </location>
</feature>
<evidence type="ECO:0000256" key="1">
    <source>
        <dbReference type="RuleBase" id="RU362006"/>
    </source>
</evidence>
<keyword evidence="4" id="KW-1185">Reference proteome</keyword>
<feature type="transmembrane region" description="Helical" evidence="1">
    <location>
        <begin position="37"/>
        <end position="61"/>
    </location>
</feature>
<comment type="similarity">
    <text evidence="1">Belongs to the DP1 family.</text>
</comment>
<evidence type="ECO:0000313" key="3">
    <source>
        <dbReference type="EMBL" id="KAK3673009.1"/>
    </source>
</evidence>
<sequence>MFGFIADILTSITSILFPVYASYKALRSSDPANLAPWLMYWTTLSLFLVVENQLYFILYWIPFYSWIRLGVHLYLVAPGKQGSVFLYKEYISPFLEEHERQIDRMISEGHAKAKAAGMDAVKRGVEYVRVNMLGQAPKQPTPPPSRNVSYSTHLLSRFTMPSARDGLAAAGTSDLFSLLGKAISQTTYPDATTREEQARDLASSGTLIPPTLSGHERDEFVNTQRERLRTLLQAFDTEAYTSTTAGASGSQPRSPAPGRPSSRKSYLAPRDSGSGYMHQSRSESEFEDLGYETMPDPEQYRVQDERDRPPPSHMERPAKGSPGWSNWIWGNYGEKDSFIDPKKHL</sequence>
<keyword evidence="1" id="KW-1133">Transmembrane helix</keyword>
<comment type="caution">
    <text evidence="3">The sequence shown here is derived from an EMBL/GenBank/DDBJ whole genome shotgun (WGS) entry which is preliminary data.</text>
</comment>
<evidence type="ECO:0000313" key="4">
    <source>
        <dbReference type="Proteomes" id="UP001274830"/>
    </source>
</evidence>
<dbReference type="Proteomes" id="UP001274830">
    <property type="component" value="Unassembled WGS sequence"/>
</dbReference>
<dbReference type="EMBL" id="JAUTXT010000028">
    <property type="protein sequence ID" value="KAK3673009.1"/>
    <property type="molecule type" value="Genomic_DNA"/>
</dbReference>
<protein>
    <recommendedName>
        <fullName evidence="1">Protein YOP1</fullName>
    </recommendedName>
</protein>
<dbReference type="InterPro" id="IPR004345">
    <property type="entry name" value="TB2_DP1_HVA22"/>
</dbReference>
<evidence type="ECO:0000256" key="2">
    <source>
        <dbReference type="SAM" id="MobiDB-lite"/>
    </source>
</evidence>
<feature type="compositionally biased region" description="Basic and acidic residues" evidence="2">
    <location>
        <begin position="333"/>
        <end position="345"/>
    </location>
</feature>
<dbReference type="AlphaFoldDB" id="A0AAE1BZ20"/>
<accession>A0AAE1BZ20</accession>
<dbReference type="PANTHER" id="PTHR12300:SF177">
    <property type="entry name" value="PROTEIN YOP1"/>
    <property type="match status" value="1"/>
</dbReference>
<gene>
    <name evidence="3" type="ORF">LTR78_007120</name>
</gene>
<keyword evidence="1" id="KW-0812">Transmembrane</keyword>
<feature type="compositionally biased region" description="Basic and acidic residues" evidence="2">
    <location>
        <begin position="298"/>
        <end position="318"/>
    </location>
</feature>
<comment type="caution">
    <text evidence="1">Lacks conserved residue(s) required for the propagation of feature annotation.</text>
</comment>
<reference evidence="3" key="1">
    <citation type="submission" date="2023-07" db="EMBL/GenBank/DDBJ databases">
        <title>Black Yeasts Isolated from many extreme environments.</title>
        <authorList>
            <person name="Coleine C."/>
            <person name="Stajich J.E."/>
            <person name="Selbmann L."/>
        </authorList>
    </citation>
    <scope>NUCLEOTIDE SEQUENCE</scope>
    <source>
        <strain evidence="3">CCFEE 5485</strain>
    </source>
</reference>
<dbReference type="PANTHER" id="PTHR12300">
    <property type="entry name" value="HVA22-LIKE PROTEINS"/>
    <property type="match status" value="1"/>
</dbReference>
<dbReference type="GO" id="GO:0016020">
    <property type="term" value="C:membrane"/>
    <property type="evidence" value="ECO:0007669"/>
    <property type="project" value="UniProtKB-SubCell"/>
</dbReference>